<accession>A0ABQ3PCX0</accession>
<sequence length="224" mass="25218">MGLLECARRLQLALNTVKRYARADRPERMLRVPRYRASLVDPYREHLRRRRAADPAVPVQHLFEEIKALGFTGCLDLLHKYINQGRAGADRSHVFPRRLARMILARPDNLKAEHRGLLARLTAACPEMTQLAAVAEGFAELLTPCEGNADGLSRWIVKARSADLPHLHAFTRGLDRDRDAVIAALTLPYSNGPTEGVNTKTKRIARQMHGRAGFTLLRHRILLG</sequence>
<evidence type="ECO:0000313" key="7">
    <source>
        <dbReference type="EMBL" id="GHI25788.1"/>
    </source>
</evidence>
<evidence type="ECO:0000313" key="5">
    <source>
        <dbReference type="EMBL" id="GHI25451.1"/>
    </source>
</evidence>
<evidence type="ECO:0000313" key="6">
    <source>
        <dbReference type="EMBL" id="GHI25510.1"/>
    </source>
</evidence>
<protein>
    <recommendedName>
        <fullName evidence="1">HTH IS21-type domain-containing protein</fullName>
    </recommendedName>
</protein>
<dbReference type="InterPro" id="IPR047951">
    <property type="entry name" value="Transpos_ISL3"/>
</dbReference>
<evidence type="ECO:0000313" key="9">
    <source>
        <dbReference type="Proteomes" id="UP001052739"/>
    </source>
</evidence>
<evidence type="ECO:0000313" key="2">
    <source>
        <dbReference type="EMBL" id="GHI20329.1"/>
    </source>
</evidence>
<dbReference type="EMBL" id="BNDW01000077">
    <property type="protein sequence ID" value="GHI25510.1"/>
    <property type="molecule type" value="Genomic_DNA"/>
</dbReference>
<evidence type="ECO:0000259" key="1">
    <source>
        <dbReference type="PROSITE" id="PS50531"/>
    </source>
</evidence>
<keyword evidence="9" id="KW-1185">Reference proteome</keyword>
<dbReference type="Proteomes" id="UP001052739">
    <property type="component" value="Unassembled WGS sequence"/>
</dbReference>
<feature type="domain" description="HTH IS21-type" evidence="1">
    <location>
        <begin position="1"/>
        <end position="51"/>
    </location>
</feature>
<name>A0ABQ3PCX0_9ACTN</name>
<dbReference type="EMBL" id="BNDW01000031">
    <property type="protein sequence ID" value="GHI22883.1"/>
    <property type="molecule type" value="Genomic_DNA"/>
</dbReference>
<dbReference type="EMBL" id="BNDW01000073">
    <property type="protein sequence ID" value="GHI25451.1"/>
    <property type="molecule type" value="Genomic_DNA"/>
</dbReference>
<proteinExistence type="predicted"/>
<dbReference type="InterPro" id="IPR002560">
    <property type="entry name" value="Transposase_DDE"/>
</dbReference>
<evidence type="ECO:0000313" key="3">
    <source>
        <dbReference type="EMBL" id="GHI22883.1"/>
    </source>
</evidence>
<evidence type="ECO:0000313" key="8">
    <source>
        <dbReference type="EMBL" id="GHI26922.1"/>
    </source>
</evidence>
<dbReference type="PROSITE" id="PS50531">
    <property type="entry name" value="HTH_IS21"/>
    <property type="match status" value="1"/>
</dbReference>
<comment type="caution">
    <text evidence="3">The sequence shown here is derived from an EMBL/GenBank/DDBJ whole genome shotgun (WGS) entry which is preliminary data.</text>
</comment>
<dbReference type="EMBL" id="BNDW01000106">
    <property type="protein sequence ID" value="GHI26922.1"/>
    <property type="molecule type" value="Genomic_DNA"/>
</dbReference>
<gene>
    <name evidence="2" type="ORF">Shyd_17000</name>
    <name evidence="3" type="ORF">Shyd_42540</name>
    <name evidence="4" type="ORF">Shyd_60360</name>
    <name evidence="5" type="ORF">Shyd_68220</name>
    <name evidence="6" type="ORF">Shyd_68810</name>
    <name evidence="7" type="ORF">Shyd_71590</name>
    <name evidence="8" type="ORF">Shyd_82930</name>
</gene>
<dbReference type="EMBL" id="BNDW01000092">
    <property type="protein sequence ID" value="GHI25788.1"/>
    <property type="molecule type" value="Genomic_DNA"/>
</dbReference>
<dbReference type="InterPro" id="IPR017894">
    <property type="entry name" value="HTH_IS21_transposase_type"/>
</dbReference>
<organism evidence="3 9">
    <name type="scientific">Streptomyces hydrogenans</name>
    <dbReference type="NCBI Taxonomy" id="1873719"/>
    <lineage>
        <taxon>Bacteria</taxon>
        <taxon>Bacillati</taxon>
        <taxon>Actinomycetota</taxon>
        <taxon>Actinomycetes</taxon>
        <taxon>Kitasatosporales</taxon>
        <taxon>Streptomycetaceae</taxon>
        <taxon>Streptomyces</taxon>
    </lineage>
</organism>
<dbReference type="Pfam" id="PF01610">
    <property type="entry name" value="DDE_Tnp_ISL3"/>
    <property type="match status" value="1"/>
</dbReference>
<dbReference type="PANTHER" id="PTHR33498:SF1">
    <property type="entry name" value="TRANSPOSASE FOR INSERTION SEQUENCE ELEMENT IS1557"/>
    <property type="match status" value="1"/>
</dbReference>
<reference evidence="3" key="1">
    <citation type="submission" date="2024-05" db="EMBL/GenBank/DDBJ databases">
        <title>Whole genome shotgun sequence of Streptomyces hydrogenans NBRC 13475.</title>
        <authorList>
            <person name="Komaki H."/>
            <person name="Tamura T."/>
        </authorList>
    </citation>
    <scope>NUCLEOTIDE SEQUENCE</scope>
    <source>
        <strain evidence="3">NBRC 13475</strain>
    </source>
</reference>
<dbReference type="PANTHER" id="PTHR33498">
    <property type="entry name" value="TRANSPOSASE FOR INSERTION SEQUENCE ELEMENT IS1557"/>
    <property type="match status" value="1"/>
</dbReference>
<evidence type="ECO:0000313" key="4">
    <source>
        <dbReference type="EMBL" id="GHI24665.1"/>
    </source>
</evidence>
<dbReference type="EMBL" id="BNDW01000007">
    <property type="protein sequence ID" value="GHI20329.1"/>
    <property type="molecule type" value="Genomic_DNA"/>
</dbReference>
<dbReference type="EMBL" id="BNDW01000068">
    <property type="protein sequence ID" value="GHI24665.1"/>
    <property type="molecule type" value="Genomic_DNA"/>
</dbReference>